<dbReference type="CDD" id="cd00082">
    <property type="entry name" value="HisKA"/>
    <property type="match status" value="1"/>
</dbReference>
<evidence type="ECO:0000313" key="14">
    <source>
        <dbReference type="Proteomes" id="UP000184497"/>
    </source>
</evidence>
<comment type="subcellular location">
    <subcellularLocation>
        <location evidence="2">Membrane</location>
    </subcellularLocation>
</comment>
<keyword evidence="8" id="KW-0067">ATP-binding</keyword>
<dbReference type="SUPFAM" id="SSF47384">
    <property type="entry name" value="Homodimeric domain of signal transducing histidine kinase"/>
    <property type="match status" value="1"/>
</dbReference>
<feature type="transmembrane region" description="Helical" evidence="10">
    <location>
        <begin position="12"/>
        <end position="34"/>
    </location>
</feature>
<name>A0A1M6PMP5_9GAMM</name>
<evidence type="ECO:0000256" key="10">
    <source>
        <dbReference type="SAM" id="Phobius"/>
    </source>
</evidence>
<dbReference type="SUPFAM" id="SSF55874">
    <property type="entry name" value="ATPase domain of HSP90 chaperone/DNA topoisomerase II/histidine kinase"/>
    <property type="match status" value="1"/>
</dbReference>
<keyword evidence="5" id="KW-0808">Transferase</keyword>
<keyword evidence="6" id="KW-0547">Nucleotide-binding</keyword>
<evidence type="ECO:0000256" key="9">
    <source>
        <dbReference type="ARBA" id="ARBA00023012"/>
    </source>
</evidence>
<dbReference type="PRINTS" id="PR00344">
    <property type="entry name" value="BCTRLSENSOR"/>
</dbReference>
<evidence type="ECO:0000256" key="4">
    <source>
        <dbReference type="ARBA" id="ARBA00022553"/>
    </source>
</evidence>
<keyword evidence="10" id="KW-0812">Transmembrane</keyword>
<dbReference type="InterPro" id="IPR005467">
    <property type="entry name" value="His_kinase_dom"/>
</dbReference>
<evidence type="ECO:0000259" key="11">
    <source>
        <dbReference type="PROSITE" id="PS50109"/>
    </source>
</evidence>
<dbReference type="GO" id="GO:0005524">
    <property type="term" value="F:ATP binding"/>
    <property type="evidence" value="ECO:0007669"/>
    <property type="project" value="UniProtKB-KW"/>
</dbReference>
<evidence type="ECO:0000256" key="5">
    <source>
        <dbReference type="ARBA" id="ARBA00022679"/>
    </source>
</evidence>
<dbReference type="Gene3D" id="1.10.287.130">
    <property type="match status" value="1"/>
</dbReference>
<proteinExistence type="predicted"/>
<feature type="transmembrane region" description="Helical" evidence="10">
    <location>
        <begin position="182"/>
        <end position="205"/>
    </location>
</feature>
<evidence type="ECO:0000256" key="2">
    <source>
        <dbReference type="ARBA" id="ARBA00004370"/>
    </source>
</evidence>
<evidence type="ECO:0000256" key="6">
    <source>
        <dbReference type="ARBA" id="ARBA00022741"/>
    </source>
</evidence>
<dbReference type="PROSITE" id="PS50109">
    <property type="entry name" value="HIS_KIN"/>
    <property type="match status" value="1"/>
</dbReference>
<evidence type="ECO:0000259" key="12">
    <source>
        <dbReference type="PROSITE" id="PS50885"/>
    </source>
</evidence>
<dbReference type="InterPro" id="IPR050351">
    <property type="entry name" value="BphY/WalK/GraS-like"/>
</dbReference>
<dbReference type="GO" id="GO:0030295">
    <property type="term" value="F:protein kinase activator activity"/>
    <property type="evidence" value="ECO:0007669"/>
    <property type="project" value="TreeGrafter"/>
</dbReference>
<dbReference type="InterPro" id="IPR003660">
    <property type="entry name" value="HAMP_dom"/>
</dbReference>
<dbReference type="InterPro" id="IPR036097">
    <property type="entry name" value="HisK_dim/P_sf"/>
</dbReference>
<dbReference type="SMART" id="SM00388">
    <property type="entry name" value="HisKA"/>
    <property type="match status" value="1"/>
</dbReference>
<dbReference type="GO" id="GO:0000156">
    <property type="term" value="F:phosphorelay response regulator activity"/>
    <property type="evidence" value="ECO:0007669"/>
    <property type="project" value="TreeGrafter"/>
</dbReference>
<dbReference type="PROSITE" id="PS50885">
    <property type="entry name" value="HAMP"/>
    <property type="match status" value="1"/>
</dbReference>
<comment type="catalytic activity">
    <reaction evidence="1">
        <text>ATP + protein L-histidine = ADP + protein N-phospho-L-histidine.</text>
        <dbReference type="EC" id="2.7.13.3"/>
    </reaction>
</comment>
<dbReference type="Gene3D" id="6.10.340.10">
    <property type="match status" value="1"/>
</dbReference>
<sequence>MTRPLFQTLYARLALGLFLLLVIVGGLFTVLSLYSVREYSAAVNQALNRDLASDLVSDRNLVTDGRINHSELERLFDLYMTINPSIEIYLLDQDGRILSYSADPARIKRKHVSLEPIHRLLENPDAYPLQGDDPRSHDRGKVFSVTPVPSAENPTGYLYVVLRGEEYDFAESMVHSDRLLQMGGGALVISLFVGLLAGLVFFRLLTRRLSRLTARVEAFEAGAKDAKSTDTADRTGVPGDDVDYLAARFDQMAARIAGQLELLKDKDRQRRQLVAQVSHDLRTPLASIQGYLETLGMKQQELSPDERRRFLGVALAETLRLSKLVDELFELAALDARERQPFAEPFMPAELLHDVVQKHRPKAEQASVVLNITGAQPAMVLADIAMTERVLDNLIGNAIDHSPRGAEVKLSVFADSGGVEICVLDAGKGIAPEDIDHVFDPFYQAPGASRSGHAGLGLAIARRMAELQQGRVSVENHPGAGAAFRFWLPLADSTPKESTAL</sequence>
<evidence type="ECO:0000256" key="1">
    <source>
        <dbReference type="ARBA" id="ARBA00000085"/>
    </source>
</evidence>
<keyword evidence="10" id="KW-1133">Transmembrane helix</keyword>
<dbReference type="OrthoDB" id="9804645at2"/>
<dbReference type="GO" id="GO:0016020">
    <property type="term" value="C:membrane"/>
    <property type="evidence" value="ECO:0007669"/>
    <property type="project" value="UniProtKB-SubCell"/>
</dbReference>
<organism evidence="13 14">
    <name type="scientific">Marinobacter antarcticus</name>
    <dbReference type="NCBI Taxonomy" id="564117"/>
    <lineage>
        <taxon>Bacteria</taxon>
        <taxon>Pseudomonadati</taxon>
        <taxon>Pseudomonadota</taxon>
        <taxon>Gammaproteobacteria</taxon>
        <taxon>Pseudomonadales</taxon>
        <taxon>Marinobacteraceae</taxon>
        <taxon>Marinobacter</taxon>
    </lineage>
</organism>
<dbReference type="InterPro" id="IPR003594">
    <property type="entry name" value="HATPase_dom"/>
</dbReference>
<evidence type="ECO:0000313" key="13">
    <source>
        <dbReference type="EMBL" id="SHK09187.1"/>
    </source>
</evidence>
<dbReference type="PANTHER" id="PTHR42878">
    <property type="entry name" value="TWO-COMPONENT HISTIDINE KINASE"/>
    <property type="match status" value="1"/>
</dbReference>
<accession>A0A1M6PMP5</accession>
<keyword evidence="10" id="KW-0472">Membrane</keyword>
<dbReference type="EC" id="2.7.13.3" evidence="3"/>
<dbReference type="SMART" id="SM00387">
    <property type="entry name" value="HATPase_c"/>
    <property type="match status" value="1"/>
</dbReference>
<keyword evidence="7 13" id="KW-0418">Kinase</keyword>
<evidence type="ECO:0000256" key="8">
    <source>
        <dbReference type="ARBA" id="ARBA00022840"/>
    </source>
</evidence>
<keyword evidence="14" id="KW-1185">Reference proteome</keyword>
<dbReference type="EMBL" id="FRAQ01000001">
    <property type="protein sequence ID" value="SHK09187.1"/>
    <property type="molecule type" value="Genomic_DNA"/>
</dbReference>
<keyword evidence="9" id="KW-0902">Two-component regulatory system</keyword>
<dbReference type="InterPro" id="IPR004358">
    <property type="entry name" value="Sig_transdc_His_kin-like_C"/>
</dbReference>
<protein>
    <recommendedName>
        <fullName evidence="3">histidine kinase</fullName>
        <ecNumber evidence="3">2.7.13.3</ecNumber>
    </recommendedName>
</protein>
<dbReference type="AlphaFoldDB" id="A0A1M6PMP5"/>
<feature type="domain" description="Histidine kinase" evidence="11">
    <location>
        <begin position="276"/>
        <end position="492"/>
    </location>
</feature>
<dbReference type="Pfam" id="PF00512">
    <property type="entry name" value="HisKA"/>
    <property type="match status" value="1"/>
</dbReference>
<dbReference type="GO" id="GO:0000155">
    <property type="term" value="F:phosphorelay sensor kinase activity"/>
    <property type="evidence" value="ECO:0007669"/>
    <property type="project" value="InterPro"/>
</dbReference>
<gene>
    <name evidence="13" type="ORF">SAMN05216369_0383</name>
</gene>
<dbReference type="PANTHER" id="PTHR42878:SF7">
    <property type="entry name" value="SENSOR HISTIDINE KINASE GLRK"/>
    <property type="match status" value="1"/>
</dbReference>
<dbReference type="InterPro" id="IPR036890">
    <property type="entry name" value="HATPase_C_sf"/>
</dbReference>
<feature type="domain" description="HAMP" evidence="12">
    <location>
        <begin position="203"/>
        <end position="261"/>
    </location>
</feature>
<dbReference type="RefSeq" id="WP_072795097.1">
    <property type="nucleotide sequence ID" value="NZ_FRAQ01000001.1"/>
</dbReference>
<dbReference type="GO" id="GO:0007234">
    <property type="term" value="P:osmosensory signaling via phosphorelay pathway"/>
    <property type="evidence" value="ECO:0007669"/>
    <property type="project" value="TreeGrafter"/>
</dbReference>
<evidence type="ECO:0000256" key="7">
    <source>
        <dbReference type="ARBA" id="ARBA00022777"/>
    </source>
</evidence>
<evidence type="ECO:0000256" key="3">
    <source>
        <dbReference type="ARBA" id="ARBA00012438"/>
    </source>
</evidence>
<dbReference type="Gene3D" id="3.30.565.10">
    <property type="entry name" value="Histidine kinase-like ATPase, C-terminal domain"/>
    <property type="match status" value="1"/>
</dbReference>
<dbReference type="InterPro" id="IPR003661">
    <property type="entry name" value="HisK_dim/P_dom"/>
</dbReference>
<dbReference type="FunFam" id="1.10.287.130:FF:000001">
    <property type="entry name" value="Two-component sensor histidine kinase"/>
    <property type="match status" value="1"/>
</dbReference>
<keyword evidence="4" id="KW-0597">Phosphoprotein</keyword>
<dbReference type="Pfam" id="PF02518">
    <property type="entry name" value="HATPase_c"/>
    <property type="match status" value="1"/>
</dbReference>
<dbReference type="STRING" id="564117.SAMN05216369_0383"/>
<reference evidence="14" key="1">
    <citation type="submission" date="2016-11" db="EMBL/GenBank/DDBJ databases">
        <authorList>
            <person name="Varghese N."/>
            <person name="Submissions S."/>
        </authorList>
    </citation>
    <scope>NUCLEOTIDE SEQUENCE [LARGE SCALE GENOMIC DNA]</scope>
    <source>
        <strain evidence="14">CGMCC 1.10835</strain>
    </source>
</reference>
<dbReference type="CDD" id="cd00075">
    <property type="entry name" value="HATPase"/>
    <property type="match status" value="1"/>
</dbReference>
<dbReference type="Proteomes" id="UP000184497">
    <property type="component" value="Unassembled WGS sequence"/>
</dbReference>